<evidence type="ECO:0000256" key="5">
    <source>
        <dbReference type="ARBA" id="ARBA00023136"/>
    </source>
</evidence>
<dbReference type="AlphaFoldDB" id="A0A0G0IPF1"/>
<evidence type="ECO:0000256" key="3">
    <source>
        <dbReference type="ARBA" id="ARBA00022692"/>
    </source>
</evidence>
<comment type="caution">
    <text evidence="8">The sequence shown here is derived from an EMBL/GenBank/DDBJ whole genome shotgun (WGS) entry which is preliminary data.</text>
</comment>
<gene>
    <name evidence="8" type="ORF">US40_C0004G0094</name>
</gene>
<evidence type="ECO:0000256" key="6">
    <source>
        <dbReference type="SAM" id="Phobius"/>
    </source>
</evidence>
<dbReference type="SUPFAM" id="SSF103190">
    <property type="entry name" value="Sensory domain-like"/>
    <property type="match status" value="1"/>
</dbReference>
<feature type="transmembrane region" description="Helical" evidence="6">
    <location>
        <begin position="289"/>
        <end position="311"/>
    </location>
</feature>
<dbReference type="GO" id="GO:0005886">
    <property type="term" value="C:plasma membrane"/>
    <property type="evidence" value="ECO:0007669"/>
    <property type="project" value="UniProtKB-SubCell"/>
</dbReference>
<evidence type="ECO:0000256" key="4">
    <source>
        <dbReference type="ARBA" id="ARBA00022989"/>
    </source>
</evidence>
<feature type="transmembrane region" description="Helical" evidence="6">
    <location>
        <begin position="15"/>
        <end position="35"/>
    </location>
</feature>
<dbReference type="EMBL" id="LBSV01000004">
    <property type="protein sequence ID" value="KKQ26059.1"/>
    <property type="molecule type" value="Genomic_DNA"/>
</dbReference>
<dbReference type="CDD" id="cd18774">
    <property type="entry name" value="PDC2_HK_sensor"/>
    <property type="match status" value="1"/>
</dbReference>
<keyword evidence="2" id="KW-1003">Cell membrane</keyword>
<feature type="domain" description="Cache" evidence="7">
    <location>
        <begin position="77"/>
        <end position="249"/>
    </location>
</feature>
<dbReference type="InterPro" id="IPR033479">
    <property type="entry name" value="dCache_1"/>
</dbReference>
<proteinExistence type="predicted"/>
<organism evidence="8 9">
    <name type="scientific">Candidatus Roizmanbacteria bacterium GW2011_GWC2_37_13</name>
    <dbReference type="NCBI Taxonomy" id="1618486"/>
    <lineage>
        <taxon>Bacteria</taxon>
        <taxon>Candidatus Roizmaniibacteriota</taxon>
    </lineage>
</organism>
<dbReference type="Proteomes" id="UP000034917">
    <property type="component" value="Unassembled WGS sequence"/>
</dbReference>
<dbReference type="Gene3D" id="3.30.450.20">
    <property type="entry name" value="PAS domain"/>
    <property type="match status" value="1"/>
</dbReference>
<sequence>MTILIIKYKRLLKTIFFIIFYSLIPMVALIFYMSLGQREMSMQTAKSETSHIVKHIKLTEEEFMSKTELFLFVLSKLDILKDNNQQEKCSEFLSKLLEQLEFYSNIAVSDLQGNIYCSAIPLENPVNVSDRKYFINVISNRRFSLGDYQIGRIVKKPVWVAGHPILTDDGVLQGVVGVSIDLKWLNKLLSDQPLPPQSILKVFDGHGVILVSYPNSSEVGQKKNLDREIAYVLQNKKSPFELKGSDGKLRVYTYSKFDPTSTNEEKYVIIGLDKSFIERPADETFKKSLVLALIIVLAVFVIVFINWQLFIYPQSKT</sequence>
<reference evidence="8 9" key="1">
    <citation type="journal article" date="2015" name="Nature">
        <title>rRNA introns, odd ribosomes, and small enigmatic genomes across a large radiation of phyla.</title>
        <authorList>
            <person name="Brown C.T."/>
            <person name="Hug L.A."/>
            <person name="Thomas B.C."/>
            <person name="Sharon I."/>
            <person name="Castelle C.J."/>
            <person name="Singh A."/>
            <person name="Wilkins M.J."/>
            <person name="Williams K.H."/>
            <person name="Banfield J.F."/>
        </authorList>
    </citation>
    <scope>NUCLEOTIDE SEQUENCE [LARGE SCALE GENOMIC DNA]</scope>
</reference>
<keyword evidence="5 6" id="KW-0472">Membrane</keyword>
<evidence type="ECO:0000259" key="7">
    <source>
        <dbReference type="Pfam" id="PF02743"/>
    </source>
</evidence>
<dbReference type="Pfam" id="PF02743">
    <property type="entry name" value="dCache_1"/>
    <property type="match status" value="1"/>
</dbReference>
<evidence type="ECO:0000256" key="1">
    <source>
        <dbReference type="ARBA" id="ARBA00004651"/>
    </source>
</evidence>
<protein>
    <recommendedName>
        <fullName evidence="7">Cache domain-containing protein</fullName>
    </recommendedName>
</protein>
<evidence type="ECO:0000313" key="8">
    <source>
        <dbReference type="EMBL" id="KKQ26059.1"/>
    </source>
</evidence>
<keyword evidence="3 6" id="KW-0812">Transmembrane</keyword>
<accession>A0A0G0IPF1</accession>
<keyword evidence="4 6" id="KW-1133">Transmembrane helix</keyword>
<dbReference type="InterPro" id="IPR029151">
    <property type="entry name" value="Sensor-like_sf"/>
</dbReference>
<comment type="subcellular location">
    <subcellularLocation>
        <location evidence="1">Cell membrane</location>
        <topology evidence="1">Multi-pass membrane protein</topology>
    </subcellularLocation>
</comment>
<evidence type="ECO:0000256" key="2">
    <source>
        <dbReference type="ARBA" id="ARBA00022475"/>
    </source>
</evidence>
<evidence type="ECO:0000313" key="9">
    <source>
        <dbReference type="Proteomes" id="UP000034917"/>
    </source>
</evidence>
<name>A0A0G0IPF1_9BACT</name>
<dbReference type="CDD" id="cd12914">
    <property type="entry name" value="PDC1_DGC_like"/>
    <property type="match status" value="1"/>
</dbReference>